<dbReference type="Gene3D" id="3.40.50.180">
    <property type="entry name" value="Methylesterase CheB, C-terminal domain"/>
    <property type="match status" value="1"/>
</dbReference>
<keyword evidence="4" id="KW-0808">Transferase</keyword>
<dbReference type="GO" id="GO:0032259">
    <property type="term" value="P:methylation"/>
    <property type="evidence" value="ECO:0007669"/>
    <property type="project" value="UniProtKB-KW"/>
</dbReference>
<keyword evidence="6" id="KW-0378">Hydrolase</keyword>
<evidence type="ECO:0000256" key="2">
    <source>
        <dbReference type="ARBA" id="ARBA00012534"/>
    </source>
</evidence>
<dbReference type="InterPro" id="IPR035909">
    <property type="entry name" value="CheB_C"/>
</dbReference>
<dbReference type="PROSITE" id="PS50122">
    <property type="entry name" value="CHEB"/>
    <property type="match status" value="1"/>
</dbReference>
<dbReference type="Pfam" id="PF01339">
    <property type="entry name" value="CheB_methylest"/>
    <property type="match status" value="1"/>
</dbReference>
<dbReference type="InterPro" id="IPR000673">
    <property type="entry name" value="Sig_transdc_resp-reg_Me-estase"/>
</dbReference>
<dbReference type="PANTHER" id="PTHR24422:SF27">
    <property type="entry name" value="PROTEIN-GLUTAMATE O-METHYLTRANSFERASE"/>
    <property type="match status" value="1"/>
</dbReference>
<accession>A0ABW2DRJ8</accession>
<dbReference type="InterPro" id="IPR029063">
    <property type="entry name" value="SAM-dependent_MTases_sf"/>
</dbReference>
<dbReference type="PRINTS" id="PR00996">
    <property type="entry name" value="CHERMTFRASE"/>
</dbReference>
<dbReference type="SUPFAM" id="SSF47757">
    <property type="entry name" value="Chemotaxis receptor methyltransferase CheR, N-terminal domain"/>
    <property type="match status" value="1"/>
</dbReference>
<evidence type="ECO:0000256" key="7">
    <source>
        <dbReference type="SAM" id="MobiDB-lite"/>
    </source>
</evidence>
<proteinExistence type="predicted"/>
<feature type="compositionally biased region" description="Polar residues" evidence="7">
    <location>
        <begin position="705"/>
        <end position="721"/>
    </location>
</feature>
<dbReference type="InterPro" id="IPR035965">
    <property type="entry name" value="PAS-like_dom_sf"/>
</dbReference>
<dbReference type="Gene3D" id="3.40.50.150">
    <property type="entry name" value="Vaccinia Virus protein VP39"/>
    <property type="match status" value="1"/>
</dbReference>
<feature type="region of interest" description="Disordered" evidence="7">
    <location>
        <begin position="649"/>
        <end position="668"/>
    </location>
</feature>
<dbReference type="SUPFAM" id="SSF52738">
    <property type="entry name" value="Methylesterase CheB, C-terminal domain"/>
    <property type="match status" value="1"/>
</dbReference>
<keyword evidence="3 10" id="KW-0489">Methyltransferase</keyword>
<dbReference type="Gene3D" id="3.30.450.20">
    <property type="entry name" value="PAS domain"/>
    <property type="match status" value="1"/>
</dbReference>
<dbReference type="InterPro" id="IPR022642">
    <property type="entry name" value="CheR_C"/>
</dbReference>
<dbReference type="InterPro" id="IPR050903">
    <property type="entry name" value="Bact_Chemotaxis_MeTrfase"/>
</dbReference>
<evidence type="ECO:0000259" key="8">
    <source>
        <dbReference type="PROSITE" id="PS50122"/>
    </source>
</evidence>
<dbReference type="GO" id="GO:0008168">
    <property type="term" value="F:methyltransferase activity"/>
    <property type="evidence" value="ECO:0007669"/>
    <property type="project" value="UniProtKB-KW"/>
</dbReference>
<evidence type="ECO:0000256" key="4">
    <source>
        <dbReference type="ARBA" id="ARBA00022679"/>
    </source>
</evidence>
<evidence type="ECO:0000256" key="6">
    <source>
        <dbReference type="PROSITE-ProRule" id="PRU00050"/>
    </source>
</evidence>
<dbReference type="SMART" id="SM00091">
    <property type="entry name" value="PAS"/>
    <property type="match status" value="2"/>
</dbReference>
<evidence type="ECO:0000313" key="10">
    <source>
        <dbReference type="EMBL" id="MFC6999038.1"/>
    </source>
</evidence>
<dbReference type="Pfam" id="PF01739">
    <property type="entry name" value="CheR"/>
    <property type="match status" value="1"/>
</dbReference>
<dbReference type="CDD" id="cd16434">
    <property type="entry name" value="CheB-CheR_fusion"/>
    <property type="match status" value="1"/>
</dbReference>
<dbReference type="InterPro" id="IPR000780">
    <property type="entry name" value="CheR_MeTrfase"/>
</dbReference>
<dbReference type="SUPFAM" id="SSF55785">
    <property type="entry name" value="PYP-like sensor domain (PAS domain)"/>
    <property type="match status" value="2"/>
</dbReference>
<dbReference type="Pfam" id="PF13596">
    <property type="entry name" value="PAS_10"/>
    <property type="match status" value="1"/>
</dbReference>
<evidence type="ECO:0000256" key="5">
    <source>
        <dbReference type="ARBA" id="ARBA00022691"/>
    </source>
</evidence>
<evidence type="ECO:0000256" key="1">
    <source>
        <dbReference type="ARBA" id="ARBA00001541"/>
    </source>
</evidence>
<dbReference type="EMBL" id="JBHSYQ010000008">
    <property type="protein sequence ID" value="MFC6999038.1"/>
    <property type="molecule type" value="Genomic_DNA"/>
</dbReference>
<dbReference type="Gene3D" id="1.10.155.10">
    <property type="entry name" value="Chemotaxis receptor methyltransferase CheR, N-terminal domain"/>
    <property type="match status" value="1"/>
</dbReference>
<dbReference type="SUPFAM" id="SSF53335">
    <property type="entry name" value="S-adenosyl-L-methionine-dependent methyltransferases"/>
    <property type="match status" value="1"/>
</dbReference>
<feature type="active site" evidence="6">
    <location>
        <position position="69"/>
    </location>
</feature>
<dbReference type="EC" id="2.1.1.80" evidence="2"/>
<dbReference type="InterPro" id="IPR036804">
    <property type="entry name" value="CheR_N_sf"/>
</dbReference>
<feature type="active site" evidence="6">
    <location>
        <position position="42"/>
    </location>
</feature>
<organism evidence="10 11">
    <name type="scientific">Rufibacter roseus</name>
    <dbReference type="NCBI Taxonomy" id="1567108"/>
    <lineage>
        <taxon>Bacteria</taxon>
        <taxon>Pseudomonadati</taxon>
        <taxon>Bacteroidota</taxon>
        <taxon>Cytophagia</taxon>
        <taxon>Cytophagales</taxon>
        <taxon>Hymenobacteraceae</taxon>
        <taxon>Rufibacter</taxon>
    </lineage>
</organism>
<sequence length="991" mass="113513">MENAEPDEKVTSAKYPGLLITKEIIPPTKPNTDFQVVGLGGSAGSLEGFETFFQHLPANTGMAFVVVPHLDPTHKGMMTEIIKRYTSLPVVQIQDNMEVEPDHVYVVPSNKETSLERNLFRLHDPEHPKGQRMPIDFFFQSLAVNRREHAIGIVLSGMGADGTLGVKMIMENFGMVMVQDPHTARFDAMPRNAIKTEFVDHVLPVENMPEKLVAYANMPPIKGNHVVEAHKSSQMLQKIFTLIRNKTGHDFSLYKRNTIFRRIERRMNSHQIAQFSEYVQLLHENPQEVEMLFKELLIGVTKFFRDPEAFYLLQEKYLPELLKTKKDGDYVRVWVAGCSTGEEAFSIAILLQECIDKLNLHLKIQIFATDIDPEAIDRARAAYYLDNISGDISPERLRRYFTKVENHYHVKKELRDMVVFAVHNINRDAPFTKLDLLTCRNLLIYLSSDLQKKLFPVFHYSLNPHGLLFLGSSETISGFPEMFTTLDSKWKISRRNETAVPLARLVEFPFNFTSFETVKPHPEPTNHVKREGNMSQLVQRVMLHYFAPPSVIVNPKGDIFYIHGRTGKYLEPAQGQANLNVFDMAREGLTFELNNLVNRASVLHEPATVENLQVKTDHGDHFIRLTVTPIKEPAQLQGMLMVVFEDMPKPKPKAKRGGKATTEDASQKDARIAELEKELQYTKQRLQTTIEEMNSSLEELKSTNEELQSANEELQSTNEESMTNKEEMQSLNEELMTINLQYQTKTEELTNSNNDMKNLLDSTEIATIFLDNELNIRNFTPQATQIFNLIRADIGRSITHIASNLKYQHIAEDVREVLDRLRSKEVHLQTVDGQQWYSMRVLPYRTADNFIDGAVVTFTNITTFKNLEASVAATSLYAANIIDIIQQPLVVLDGQLRVECASNAFAQAFQLIPEQLKGQWLYHLGNGQWDIPPLKELMNKVLLEGIEIQNEELEHEFPVLGYRRMTLNTRRVEQTENKPFKILLALEVFEK</sequence>
<keyword evidence="6" id="KW-0145">Chemotaxis</keyword>
<gene>
    <name evidence="10" type="ORF">ACFQHR_15470</name>
</gene>
<protein>
    <recommendedName>
        <fullName evidence="2">protein-glutamate O-methyltransferase</fullName>
        <ecNumber evidence="2">2.1.1.80</ecNumber>
    </recommendedName>
</protein>
<feature type="region of interest" description="Disordered" evidence="7">
    <location>
        <begin position="701"/>
        <end position="722"/>
    </location>
</feature>
<dbReference type="RefSeq" id="WP_082883144.1">
    <property type="nucleotide sequence ID" value="NZ_JBHSYQ010000008.1"/>
</dbReference>
<keyword evidence="11" id="KW-1185">Reference proteome</keyword>
<dbReference type="SMART" id="SM00138">
    <property type="entry name" value="MeTrc"/>
    <property type="match status" value="1"/>
</dbReference>
<keyword evidence="5" id="KW-0949">S-adenosyl-L-methionine</keyword>
<feature type="domain" description="CheB-type methylesterase" evidence="8">
    <location>
        <begin position="30"/>
        <end position="219"/>
    </location>
</feature>
<evidence type="ECO:0000256" key="3">
    <source>
        <dbReference type="ARBA" id="ARBA00022603"/>
    </source>
</evidence>
<dbReference type="PANTHER" id="PTHR24422">
    <property type="entry name" value="CHEMOTAXIS PROTEIN METHYLTRANSFERASE"/>
    <property type="match status" value="1"/>
</dbReference>
<dbReference type="InterPro" id="IPR000014">
    <property type="entry name" value="PAS"/>
</dbReference>
<name>A0ABW2DRJ8_9BACT</name>
<feature type="active site" evidence="6">
    <location>
        <position position="161"/>
    </location>
</feature>
<evidence type="ECO:0000313" key="11">
    <source>
        <dbReference type="Proteomes" id="UP001596405"/>
    </source>
</evidence>
<evidence type="ECO:0000259" key="9">
    <source>
        <dbReference type="PROSITE" id="PS50123"/>
    </source>
</evidence>
<comment type="caution">
    <text evidence="10">The sequence shown here is derived from an EMBL/GenBank/DDBJ whole genome shotgun (WGS) entry which is preliminary data.</text>
</comment>
<dbReference type="Proteomes" id="UP001596405">
    <property type="component" value="Unassembled WGS sequence"/>
</dbReference>
<dbReference type="PROSITE" id="PS50123">
    <property type="entry name" value="CHER"/>
    <property type="match status" value="1"/>
</dbReference>
<dbReference type="InterPro" id="IPR022641">
    <property type="entry name" value="CheR_N"/>
</dbReference>
<dbReference type="Pfam" id="PF03705">
    <property type="entry name" value="CheR_N"/>
    <property type="match status" value="1"/>
</dbReference>
<reference evidence="11" key="1">
    <citation type="journal article" date="2019" name="Int. J. Syst. Evol. Microbiol.">
        <title>The Global Catalogue of Microorganisms (GCM) 10K type strain sequencing project: providing services to taxonomists for standard genome sequencing and annotation.</title>
        <authorList>
            <consortium name="The Broad Institute Genomics Platform"/>
            <consortium name="The Broad Institute Genome Sequencing Center for Infectious Disease"/>
            <person name="Wu L."/>
            <person name="Ma J."/>
        </authorList>
    </citation>
    <scope>NUCLEOTIDE SEQUENCE [LARGE SCALE GENOMIC DNA]</scope>
    <source>
        <strain evidence="11">CGMCC 4.7393</strain>
    </source>
</reference>
<feature type="domain" description="CheR-type methyltransferase" evidence="9">
    <location>
        <begin position="232"/>
        <end position="496"/>
    </location>
</feature>
<comment type="catalytic activity">
    <reaction evidence="1">
        <text>L-glutamyl-[protein] + S-adenosyl-L-methionine = [protein]-L-glutamate 5-O-methyl ester + S-adenosyl-L-homocysteine</text>
        <dbReference type="Rhea" id="RHEA:24452"/>
        <dbReference type="Rhea" id="RHEA-COMP:10208"/>
        <dbReference type="Rhea" id="RHEA-COMP:10311"/>
        <dbReference type="ChEBI" id="CHEBI:29973"/>
        <dbReference type="ChEBI" id="CHEBI:57856"/>
        <dbReference type="ChEBI" id="CHEBI:59789"/>
        <dbReference type="ChEBI" id="CHEBI:82795"/>
        <dbReference type="EC" id="2.1.1.80"/>
    </reaction>
</comment>